<dbReference type="KEGG" id="sarm:DVA86_27725"/>
<keyword evidence="1" id="KW-0812">Transmembrane</keyword>
<feature type="transmembrane region" description="Helical" evidence="1">
    <location>
        <begin position="20"/>
        <end position="40"/>
    </location>
</feature>
<organism evidence="3 4">
    <name type="scientific">Streptomyces armeniacus</name>
    <dbReference type="NCBI Taxonomy" id="83291"/>
    <lineage>
        <taxon>Bacteria</taxon>
        <taxon>Bacillati</taxon>
        <taxon>Actinomycetota</taxon>
        <taxon>Actinomycetes</taxon>
        <taxon>Kitasatosporales</taxon>
        <taxon>Streptomycetaceae</taxon>
        <taxon>Streptomyces</taxon>
    </lineage>
</organism>
<keyword evidence="4" id="KW-1185">Reference proteome</keyword>
<dbReference type="AlphaFoldDB" id="A0A345XW34"/>
<keyword evidence="1" id="KW-0472">Membrane</keyword>
<evidence type="ECO:0000256" key="1">
    <source>
        <dbReference type="SAM" id="Phobius"/>
    </source>
</evidence>
<sequence>MRHRTRLRYDDRGAVSVQLVLVVPALLILSLLAVQFALVWHAQHLAQFAAQDALAATRVKDAGTADGHAAARSRLKTLGGRVFTSPEVTVHRSKTHAGVRIEGRVLHVVPGLNLHASGAASGPVERLTTPTGEQP</sequence>
<dbReference type="EMBL" id="CP031320">
    <property type="protein sequence ID" value="AXK35850.1"/>
    <property type="molecule type" value="Genomic_DNA"/>
</dbReference>
<dbReference type="InterPro" id="IPR012495">
    <property type="entry name" value="TadE-like_dom"/>
</dbReference>
<proteinExistence type="predicted"/>
<protein>
    <submittedName>
        <fullName evidence="3">Pilus assembly protein</fullName>
    </submittedName>
</protein>
<name>A0A345XW34_9ACTN</name>
<gene>
    <name evidence="3" type="ORF">DVA86_27725</name>
</gene>
<dbReference type="Proteomes" id="UP000254425">
    <property type="component" value="Chromosome"/>
</dbReference>
<feature type="domain" description="TadE-like" evidence="2">
    <location>
        <begin position="13"/>
        <end position="53"/>
    </location>
</feature>
<evidence type="ECO:0000313" key="3">
    <source>
        <dbReference type="EMBL" id="AXK35850.1"/>
    </source>
</evidence>
<reference evidence="3 4" key="1">
    <citation type="submission" date="2018-07" db="EMBL/GenBank/DDBJ databases">
        <title>Draft genome of the type strain Streptomyces armeniacus ATCC 15676.</title>
        <authorList>
            <person name="Labana P."/>
            <person name="Gosse J.T."/>
            <person name="Boddy C.N."/>
        </authorList>
    </citation>
    <scope>NUCLEOTIDE SEQUENCE [LARGE SCALE GENOMIC DNA]</scope>
    <source>
        <strain evidence="3 4">ATCC 15676</strain>
    </source>
</reference>
<evidence type="ECO:0000259" key="2">
    <source>
        <dbReference type="Pfam" id="PF07811"/>
    </source>
</evidence>
<accession>A0A345XW34</accession>
<dbReference type="RefSeq" id="WP_208882338.1">
    <property type="nucleotide sequence ID" value="NZ_CP031320.1"/>
</dbReference>
<evidence type="ECO:0000313" key="4">
    <source>
        <dbReference type="Proteomes" id="UP000254425"/>
    </source>
</evidence>
<keyword evidence="1" id="KW-1133">Transmembrane helix</keyword>
<dbReference type="Pfam" id="PF07811">
    <property type="entry name" value="TadE"/>
    <property type="match status" value="1"/>
</dbReference>